<proteinExistence type="predicted"/>
<feature type="domain" description="GGDEF" evidence="4">
    <location>
        <begin position="349"/>
        <end position="481"/>
    </location>
</feature>
<evidence type="ECO:0000256" key="1">
    <source>
        <dbReference type="SAM" id="Phobius"/>
    </source>
</evidence>
<dbReference type="InterPro" id="IPR035919">
    <property type="entry name" value="EAL_sf"/>
</dbReference>
<evidence type="ECO:0000313" key="5">
    <source>
        <dbReference type="EMBL" id="MCF3946309.1"/>
    </source>
</evidence>
<dbReference type="Pfam" id="PF00990">
    <property type="entry name" value="GGDEF"/>
    <property type="match status" value="1"/>
</dbReference>
<protein>
    <submittedName>
        <fullName evidence="5">EAL domain-containing protein</fullName>
    </submittedName>
</protein>
<evidence type="ECO:0000313" key="6">
    <source>
        <dbReference type="Proteomes" id="UP001521209"/>
    </source>
</evidence>
<dbReference type="PANTHER" id="PTHR44757:SF2">
    <property type="entry name" value="BIOFILM ARCHITECTURE MAINTENANCE PROTEIN MBAA"/>
    <property type="match status" value="1"/>
</dbReference>
<dbReference type="InterPro" id="IPR052155">
    <property type="entry name" value="Biofilm_reg_signaling"/>
</dbReference>
<feature type="transmembrane region" description="Helical" evidence="1">
    <location>
        <begin position="12"/>
        <end position="30"/>
    </location>
</feature>
<dbReference type="Gene3D" id="3.20.20.450">
    <property type="entry name" value="EAL domain"/>
    <property type="match status" value="1"/>
</dbReference>
<dbReference type="SUPFAM" id="SSF55073">
    <property type="entry name" value="Nucleotide cyclase"/>
    <property type="match status" value="1"/>
</dbReference>
<dbReference type="Gene3D" id="3.30.450.20">
    <property type="entry name" value="PAS domain"/>
    <property type="match status" value="1"/>
</dbReference>
<dbReference type="PANTHER" id="PTHR44757">
    <property type="entry name" value="DIGUANYLATE CYCLASE DGCP"/>
    <property type="match status" value="1"/>
</dbReference>
<dbReference type="PROSITE" id="PS50883">
    <property type="entry name" value="EAL"/>
    <property type="match status" value="1"/>
</dbReference>
<dbReference type="InterPro" id="IPR043128">
    <property type="entry name" value="Rev_trsase/Diguanyl_cyclase"/>
</dbReference>
<feature type="transmembrane region" description="Helical" evidence="1">
    <location>
        <begin position="36"/>
        <end position="59"/>
    </location>
</feature>
<keyword evidence="6" id="KW-1185">Reference proteome</keyword>
<dbReference type="InterPro" id="IPR000700">
    <property type="entry name" value="PAS-assoc_C"/>
</dbReference>
<dbReference type="EMBL" id="JAKGBZ010000009">
    <property type="protein sequence ID" value="MCF3946309.1"/>
    <property type="molecule type" value="Genomic_DNA"/>
</dbReference>
<evidence type="ECO:0000259" key="4">
    <source>
        <dbReference type="PROSITE" id="PS50887"/>
    </source>
</evidence>
<feature type="transmembrane region" description="Helical" evidence="1">
    <location>
        <begin position="123"/>
        <end position="143"/>
    </location>
</feature>
<dbReference type="InterPro" id="IPR001633">
    <property type="entry name" value="EAL_dom"/>
</dbReference>
<comment type="caution">
    <text evidence="5">The sequence shown here is derived from an EMBL/GenBank/DDBJ whole genome shotgun (WGS) entry which is preliminary data.</text>
</comment>
<accession>A0ABS9DUB0</accession>
<sequence>MAQMDLRARLAPRMAVTGAVVALALSWSFWNHGDSPLMRIAFGGVFASYFTLILTTRLWWLEQNRIQRFGLFQLVFCCIPALIGISWSLVLIEGLGHADLVQTSTLYALAVGLMSAPAFTGPAVYALALWIPITVGSLIALLVDSPTPPVPSLVGLFSYAFLTFTSILSVNRDTIDRELKRIEAQLQSEVIGLLLRDFEEGSSDWLWETDASLGVARPSARFAEVAGKTLEQMTSMSLTGFLREHGSAPDDGAADALIGQIGRFEPFRDRRVALRLGGELRWWSLTGKPVFGADGRFAGYRGVGSDVTEYRRAEQKIAFIANHDSLTGFANRLSFDDALKTVCADPGPKGAALLCLDLDHFKTVNDSFGHKMGDILLVAVAKRVAGSIRTADLAFRLGGDEFAVILPASERGEAMAVAERIVARLASPFQCNGISVRIGACVGIAEIGIAGAVADEVHHEADLALYRAKTEGRATYRLFDPERDKHAELAQELNFEMNNALDDRAFLLDYQPIAALDTGRITSVEALIRWNHPRYGVLGPDRFVAIAEQSGAIIPIGARAIDMACAFAATLPEPVAVSVNLSPVQLHDPALIAKIAAALARNRVRPERIEFELTETTLLDMSAHIVAILREIKALGCRLGLDDFGSGYSSVATLYYFQFDTLKIDRSLLLDAANDPRRRKILGNIVRLAKDIGLAVTGEGAETEEHMALLRALGFDNAQGFKVCPPLRDAEMLEWLAAPPSLDCFAFGSQ</sequence>
<reference evidence="5 6" key="1">
    <citation type="submission" date="2022-01" db="EMBL/GenBank/DDBJ databases">
        <authorList>
            <person name="Won M."/>
            <person name="Kim S.-J."/>
            <person name="Kwon S.-W."/>
        </authorList>
    </citation>
    <scope>NUCLEOTIDE SEQUENCE [LARGE SCALE GENOMIC DNA]</scope>
    <source>
        <strain evidence="5 6">KCTC 23505</strain>
    </source>
</reference>
<gene>
    <name evidence="5" type="ORF">L2A60_06380</name>
</gene>
<dbReference type="Proteomes" id="UP001521209">
    <property type="component" value="Unassembled WGS sequence"/>
</dbReference>
<dbReference type="CDD" id="cd01948">
    <property type="entry name" value="EAL"/>
    <property type="match status" value="1"/>
</dbReference>
<evidence type="ECO:0000259" key="3">
    <source>
        <dbReference type="PROSITE" id="PS50883"/>
    </source>
</evidence>
<dbReference type="SMART" id="SM00267">
    <property type="entry name" value="GGDEF"/>
    <property type="match status" value="1"/>
</dbReference>
<dbReference type="SUPFAM" id="SSF55785">
    <property type="entry name" value="PYP-like sensor domain (PAS domain)"/>
    <property type="match status" value="1"/>
</dbReference>
<name>A0ABS9DUB0_9PROT</name>
<dbReference type="NCBIfam" id="TIGR00254">
    <property type="entry name" value="GGDEF"/>
    <property type="match status" value="1"/>
</dbReference>
<dbReference type="Pfam" id="PF00563">
    <property type="entry name" value="EAL"/>
    <property type="match status" value="1"/>
</dbReference>
<feature type="domain" description="EAL" evidence="3">
    <location>
        <begin position="490"/>
        <end position="740"/>
    </location>
</feature>
<organism evidence="5 6">
    <name type="scientific">Acidiphilium iwatense</name>
    <dbReference type="NCBI Taxonomy" id="768198"/>
    <lineage>
        <taxon>Bacteria</taxon>
        <taxon>Pseudomonadati</taxon>
        <taxon>Pseudomonadota</taxon>
        <taxon>Alphaproteobacteria</taxon>
        <taxon>Acetobacterales</taxon>
        <taxon>Acidocellaceae</taxon>
        <taxon>Acidiphilium</taxon>
    </lineage>
</organism>
<dbReference type="CDD" id="cd01949">
    <property type="entry name" value="GGDEF"/>
    <property type="match status" value="1"/>
</dbReference>
<dbReference type="PROSITE" id="PS50113">
    <property type="entry name" value="PAC"/>
    <property type="match status" value="1"/>
</dbReference>
<feature type="transmembrane region" description="Helical" evidence="1">
    <location>
        <begin position="71"/>
        <end position="92"/>
    </location>
</feature>
<dbReference type="InterPro" id="IPR035965">
    <property type="entry name" value="PAS-like_dom_sf"/>
</dbReference>
<feature type="domain" description="PAC" evidence="2">
    <location>
        <begin position="265"/>
        <end position="319"/>
    </location>
</feature>
<keyword evidence="1" id="KW-0812">Transmembrane</keyword>
<keyword evidence="1" id="KW-1133">Transmembrane helix</keyword>
<dbReference type="SUPFAM" id="SSF141868">
    <property type="entry name" value="EAL domain-like"/>
    <property type="match status" value="1"/>
</dbReference>
<dbReference type="InterPro" id="IPR000160">
    <property type="entry name" value="GGDEF_dom"/>
</dbReference>
<keyword evidence="1" id="KW-0472">Membrane</keyword>
<feature type="transmembrane region" description="Helical" evidence="1">
    <location>
        <begin position="150"/>
        <end position="170"/>
    </location>
</feature>
<dbReference type="SMART" id="SM00052">
    <property type="entry name" value="EAL"/>
    <property type="match status" value="1"/>
</dbReference>
<dbReference type="InterPro" id="IPR029787">
    <property type="entry name" value="Nucleotide_cyclase"/>
</dbReference>
<dbReference type="PROSITE" id="PS50887">
    <property type="entry name" value="GGDEF"/>
    <property type="match status" value="1"/>
</dbReference>
<evidence type="ECO:0000259" key="2">
    <source>
        <dbReference type="PROSITE" id="PS50113"/>
    </source>
</evidence>
<dbReference type="Gene3D" id="3.30.70.270">
    <property type="match status" value="1"/>
</dbReference>